<dbReference type="InterPro" id="IPR053175">
    <property type="entry name" value="DHMBA_Reg_Transcription_Factor"/>
</dbReference>
<keyword evidence="2" id="KW-1185">Reference proteome</keyword>
<organism evidence="1 2">
    <name type="scientific">Ramalina farinacea</name>
    <dbReference type="NCBI Taxonomy" id="258253"/>
    <lineage>
        <taxon>Eukaryota</taxon>
        <taxon>Fungi</taxon>
        <taxon>Dikarya</taxon>
        <taxon>Ascomycota</taxon>
        <taxon>Pezizomycotina</taxon>
        <taxon>Lecanoromycetes</taxon>
        <taxon>OSLEUM clade</taxon>
        <taxon>Lecanoromycetidae</taxon>
        <taxon>Lecanorales</taxon>
        <taxon>Lecanorineae</taxon>
        <taxon>Ramalinaceae</taxon>
        <taxon>Ramalina</taxon>
    </lineage>
</organism>
<dbReference type="AlphaFoldDB" id="A0AA43TYB1"/>
<gene>
    <name evidence="1" type="ORF">OHK93_002035</name>
</gene>
<proteinExistence type="predicted"/>
<name>A0AA43TYB1_9LECA</name>
<sequence length="385" mass="43883">MIWFARGCDMRPASNAFTEAVATAQEALNDPLQSLTDEMLMTILLFDLYDTLVLHYAPVPIDYGKHKHGALAMIEHRGSVNLATSRGRALIGAVRHTVLPYMLSTRQPFPERLDHLFGHPSTNATRVMSLDLISVYLTRVQSRLWTLRRETPLDESPLARRACYMEIIEEALRIEGLLINWKASITDPDWLPEYIPHESVIESIREAGFYGSHCSIWGDLTFGSTWILFSVRYLLTLQVIRQALADEPSLLLDPEQRELLTGADECVQQLVDSMCEAIPFHLGDTILPKSPIHSVTTNFPSKWKVDPQTGRSIRVPGVRSNHQARAAASGGWILFPHLVNLWRLAEPEDDAVPIILREGQLDWIKEQVRRLQRIFLFCEPVWFKR</sequence>
<evidence type="ECO:0000313" key="1">
    <source>
        <dbReference type="EMBL" id="MDI1490830.1"/>
    </source>
</evidence>
<accession>A0AA43TYB1</accession>
<comment type="caution">
    <text evidence="1">The sequence shown here is derived from an EMBL/GenBank/DDBJ whole genome shotgun (WGS) entry which is preliminary data.</text>
</comment>
<dbReference type="EMBL" id="JAPUFD010000012">
    <property type="protein sequence ID" value="MDI1490830.1"/>
    <property type="molecule type" value="Genomic_DNA"/>
</dbReference>
<protein>
    <submittedName>
        <fullName evidence="1">Uncharacterized protein</fullName>
    </submittedName>
</protein>
<reference evidence="1" key="1">
    <citation type="journal article" date="2023" name="Genome Biol. Evol.">
        <title>First Whole Genome Sequence and Flow Cytometry Genome Size Data for the Lichen-Forming Fungus Ramalina farinacea (Ascomycota).</title>
        <authorList>
            <person name="Llewellyn T."/>
            <person name="Mian S."/>
            <person name="Hill R."/>
            <person name="Leitch I.J."/>
            <person name="Gaya E."/>
        </authorList>
    </citation>
    <scope>NUCLEOTIDE SEQUENCE</scope>
    <source>
        <strain evidence="1">LIQ254RAFAR</strain>
    </source>
</reference>
<dbReference type="PANTHER" id="PTHR38791">
    <property type="entry name" value="ZN(II)2CYS6 TRANSCRIPTION FACTOR (EUROFUNG)-RELATED-RELATED"/>
    <property type="match status" value="1"/>
</dbReference>
<evidence type="ECO:0000313" key="2">
    <source>
        <dbReference type="Proteomes" id="UP001161017"/>
    </source>
</evidence>
<dbReference type="Proteomes" id="UP001161017">
    <property type="component" value="Unassembled WGS sequence"/>
</dbReference>